<keyword evidence="2" id="KW-1185">Reference proteome</keyword>
<accession>A0A1G4U0A5</accession>
<evidence type="ECO:0000313" key="2">
    <source>
        <dbReference type="Proteomes" id="UP000198601"/>
    </source>
</evidence>
<gene>
    <name evidence="1" type="ORF">SAMN04487970_10858</name>
</gene>
<dbReference type="Pfam" id="PF09693">
    <property type="entry name" value="Phage_XkdX"/>
    <property type="match status" value="1"/>
</dbReference>
<dbReference type="InterPro" id="IPR010022">
    <property type="entry name" value="XkdX"/>
</dbReference>
<dbReference type="Proteomes" id="UP000198601">
    <property type="component" value="Unassembled WGS sequence"/>
</dbReference>
<protein>
    <submittedName>
        <fullName evidence="1">Phage uncharacterized protein (Phage_XkdX)</fullName>
    </submittedName>
</protein>
<name>A0A1G4U0A5_9BACL</name>
<sequence length="50" mass="5655">MARSFWFPVIKNAYDSKLLGYTVDGVKVFVVVGYITSPEYQEITGTDYVS</sequence>
<evidence type="ECO:0000313" key="1">
    <source>
        <dbReference type="EMBL" id="SCW87051.1"/>
    </source>
</evidence>
<dbReference type="STRING" id="624147.SAMN04487970_10858"/>
<organism evidence="1 2">
    <name type="scientific">Paenibacillus tianmuensis</name>
    <dbReference type="NCBI Taxonomy" id="624147"/>
    <lineage>
        <taxon>Bacteria</taxon>
        <taxon>Bacillati</taxon>
        <taxon>Bacillota</taxon>
        <taxon>Bacilli</taxon>
        <taxon>Bacillales</taxon>
        <taxon>Paenibacillaceae</taxon>
        <taxon>Paenibacillus</taxon>
    </lineage>
</organism>
<dbReference type="RefSeq" id="WP_143007024.1">
    <property type="nucleotide sequence ID" value="NZ_FMTT01000085.1"/>
</dbReference>
<proteinExistence type="predicted"/>
<dbReference type="AlphaFoldDB" id="A0A1G4U0A5"/>
<dbReference type="EMBL" id="FMTT01000085">
    <property type="protein sequence ID" value="SCW87051.1"/>
    <property type="molecule type" value="Genomic_DNA"/>
</dbReference>
<reference evidence="2" key="1">
    <citation type="submission" date="2016-10" db="EMBL/GenBank/DDBJ databases">
        <authorList>
            <person name="Varghese N."/>
            <person name="Submissions S."/>
        </authorList>
    </citation>
    <scope>NUCLEOTIDE SEQUENCE [LARGE SCALE GENOMIC DNA]</scope>
    <source>
        <strain evidence="2">CGMCC 1.8946</strain>
    </source>
</reference>